<reference evidence="4 5" key="1">
    <citation type="submission" date="2019-09" db="EMBL/GenBank/DDBJ databases">
        <title>Whole genome sequences of isolates from the Mars Exploration Rovers.</title>
        <authorList>
            <person name="Seuylemezian A."/>
            <person name="Vaishampayan P."/>
        </authorList>
    </citation>
    <scope>NUCLEOTIDE SEQUENCE [LARGE SCALE GENOMIC DNA]</scope>
    <source>
        <strain evidence="4 5">MER_TA_151</strain>
    </source>
</reference>
<name>A0A5J5HPJ6_9BACI</name>
<dbReference type="GO" id="GO:0009986">
    <property type="term" value="C:cell surface"/>
    <property type="evidence" value="ECO:0007669"/>
    <property type="project" value="UniProtKB-SubCell"/>
</dbReference>
<dbReference type="Gene3D" id="3.30.700.10">
    <property type="entry name" value="Glycoprotein, Type 4 Pilin"/>
    <property type="match status" value="1"/>
</dbReference>
<evidence type="ECO:0000256" key="2">
    <source>
        <dbReference type="ARBA" id="ARBA00023287"/>
    </source>
</evidence>
<comment type="subcellular location">
    <subcellularLocation>
        <location evidence="1">Cell surface</location>
    </subcellularLocation>
</comment>
<sequence length="143" mass="15357">MLKSIKRHLKDQRGLTLIELLAVVVILGIIAAIAIPSIGNIVAKSKFDASKADALQIINAATMADAAGEEVNATNTAKYLDITLDNVEENWTIAKDPGTNVITLSVTFKHPDKSGSAPILKDKTRSDINKMDYDNKTAIKPAT</sequence>
<accession>A0A5J5HPJ6</accession>
<evidence type="ECO:0000256" key="3">
    <source>
        <dbReference type="SAM" id="Phobius"/>
    </source>
</evidence>
<dbReference type="NCBIfam" id="TIGR02532">
    <property type="entry name" value="IV_pilin_GFxxxE"/>
    <property type="match status" value="1"/>
</dbReference>
<evidence type="ECO:0000256" key="1">
    <source>
        <dbReference type="ARBA" id="ARBA00004241"/>
    </source>
</evidence>
<comment type="caution">
    <text evidence="4">The sequence shown here is derived from an EMBL/GenBank/DDBJ whole genome shotgun (WGS) entry which is preliminary data.</text>
</comment>
<dbReference type="Proteomes" id="UP000326671">
    <property type="component" value="Unassembled WGS sequence"/>
</dbReference>
<dbReference type="SUPFAM" id="SSF54523">
    <property type="entry name" value="Pili subunits"/>
    <property type="match status" value="1"/>
</dbReference>
<dbReference type="RefSeq" id="WP_150440574.1">
    <property type="nucleotide sequence ID" value="NZ_VYKL01000020.1"/>
</dbReference>
<dbReference type="InterPro" id="IPR045584">
    <property type="entry name" value="Pilin-like"/>
</dbReference>
<keyword evidence="3" id="KW-0812">Transmembrane</keyword>
<dbReference type="InterPro" id="IPR012902">
    <property type="entry name" value="N_methyl_site"/>
</dbReference>
<dbReference type="GO" id="GO:0030420">
    <property type="term" value="P:establishment of competence for transformation"/>
    <property type="evidence" value="ECO:0007669"/>
    <property type="project" value="UniProtKB-KW"/>
</dbReference>
<keyword evidence="2" id="KW-0178">Competence</keyword>
<protein>
    <submittedName>
        <fullName evidence="4">Prepilin-type N-terminal cleavage/methylation domain-containing protein</fullName>
    </submittedName>
</protein>
<organism evidence="4 5">
    <name type="scientific">Niallia endozanthoxylica</name>
    <dbReference type="NCBI Taxonomy" id="2036016"/>
    <lineage>
        <taxon>Bacteria</taxon>
        <taxon>Bacillati</taxon>
        <taxon>Bacillota</taxon>
        <taxon>Bacilli</taxon>
        <taxon>Bacillales</taxon>
        <taxon>Bacillaceae</taxon>
        <taxon>Niallia</taxon>
    </lineage>
</organism>
<dbReference type="OrthoDB" id="9994228at2"/>
<keyword evidence="3" id="KW-1133">Transmembrane helix</keyword>
<evidence type="ECO:0000313" key="4">
    <source>
        <dbReference type="EMBL" id="KAA9023136.1"/>
    </source>
</evidence>
<dbReference type="EMBL" id="VYKL01000020">
    <property type="protein sequence ID" value="KAA9023136.1"/>
    <property type="molecule type" value="Genomic_DNA"/>
</dbReference>
<dbReference type="AlphaFoldDB" id="A0A5J5HPJ6"/>
<evidence type="ECO:0000313" key="5">
    <source>
        <dbReference type="Proteomes" id="UP000326671"/>
    </source>
</evidence>
<keyword evidence="3" id="KW-0472">Membrane</keyword>
<keyword evidence="5" id="KW-1185">Reference proteome</keyword>
<gene>
    <name evidence="4" type="ORF">F4V44_13625</name>
</gene>
<proteinExistence type="predicted"/>
<feature type="transmembrane region" description="Helical" evidence="3">
    <location>
        <begin position="20"/>
        <end position="43"/>
    </location>
</feature>
<dbReference type="Pfam" id="PF07963">
    <property type="entry name" value="N_methyl"/>
    <property type="match status" value="1"/>
</dbReference>
<dbReference type="PROSITE" id="PS00409">
    <property type="entry name" value="PROKAR_NTER_METHYL"/>
    <property type="match status" value="1"/>
</dbReference>